<reference evidence="1 2" key="1">
    <citation type="submission" date="2021-03" db="EMBL/GenBank/DDBJ databases">
        <title>Antimicrobial resistance genes in bacteria isolated from Japanese honey, and their potential for conferring macrolide and lincosamide resistance in the American foulbrood pathogen Paenibacillus larvae.</title>
        <authorList>
            <person name="Okamoto M."/>
            <person name="Kumagai M."/>
            <person name="Kanamori H."/>
            <person name="Takamatsu D."/>
        </authorList>
    </citation>
    <scope>NUCLEOTIDE SEQUENCE [LARGE SCALE GENOMIC DNA]</scope>
    <source>
        <strain evidence="1 2">J34TS1</strain>
    </source>
</reference>
<accession>A0A919YAW9</accession>
<comment type="caution">
    <text evidence="1">The sequence shown here is derived from an EMBL/GenBank/DDBJ whole genome shotgun (WGS) entry which is preliminary data.</text>
</comment>
<keyword evidence="2" id="KW-1185">Reference proteome</keyword>
<gene>
    <name evidence="1" type="ORF">J34TS1_26020</name>
</gene>
<name>A0A919YAW9_9BACL</name>
<protein>
    <submittedName>
        <fullName evidence="1">Uncharacterized protein</fullName>
    </submittedName>
</protein>
<proteinExistence type="predicted"/>
<dbReference type="RefSeq" id="WP_212978610.1">
    <property type="nucleotide sequence ID" value="NZ_AP025343.1"/>
</dbReference>
<evidence type="ECO:0000313" key="1">
    <source>
        <dbReference type="EMBL" id="GIO47837.1"/>
    </source>
</evidence>
<organism evidence="1 2">
    <name type="scientific">Paenibacillus azoreducens</name>
    <dbReference type="NCBI Taxonomy" id="116718"/>
    <lineage>
        <taxon>Bacteria</taxon>
        <taxon>Bacillati</taxon>
        <taxon>Bacillota</taxon>
        <taxon>Bacilli</taxon>
        <taxon>Bacillales</taxon>
        <taxon>Paenibacillaceae</taxon>
        <taxon>Paenibacillus</taxon>
    </lineage>
</organism>
<dbReference type="Proteomes" id="UP000682811">
    <property type="component" value="Unassembled WGS sequence"/>
</dbReference>
<dbReference type="AlphaFoldDB" id="A0A919YAW9"/>
<dbReference type="EMBL" id="BORT01000010">
    <property type="protein sequence ID" value="GIO47837.1"/>
    <property type="molecule type" value="Genomic_DNA"/>
</dbReference>
<sequence length="119" mass="13760">MEKIGAKEVCKKHIYRYVRVTMVDGSSHDGFIEHVDEENVYLAVPVGHENIPHHHHGHVSPYHYGGWDPCFRFPAPDSRAFFPYYGFGYPFFGYPYGRRFNRLVLPLAGLTALSLLPFF</sequence>
<evidence type="ECO:0000313" key="2">
    <source>
        <dbReference type="Proteomes" id="UP000682811"/>
    </source>
</evidence>